<dbReference type="AlphaFoldDB" id="A0A9W9ITX0"/>
<keyword evidence="3" id="KW-1185">Reference proteome</keyword>
<gene>
    <name evidence="2" type="ORF">N7492_001578</name>
</gene>
<sequence>MSASTLSFSQTDESKATPHYSLPTVPMPNADLPQYDIIKDNFPLIVENDMDSWMVETLNWNKNVDMSSMSPVGNLEGWNTLFPGDWNLIQSNEQRIHQTSMDTIPLDCSVNDISSPLSAERALYMTPPICPSGNSAFPMSPLSDPCSTPDPIYNFGSWEMDQNAADTHNMLPPLSPSVAYSLPSQTSPITCPSHAPEDEGWFNTLEMPDGSTRRTSNWLPVDSTAGFIIGSHNHIEENDASFAPGHGFQDIQGAFIKEPRAQ</sequence>
<organism evidence="2 3">
    <name type="scientific">Penicillium capsulatum</name>
    <dbReference type="NCBI Taxonomy" id="69766"/>
    <lineage>
        <taxon>Eukaryota</taxon>
        <taxon>Fungi</taxon>
        <taxon>Dikarya</taxon>
        <taxon>Ascomycota</taxon>
        <taxon>Pezizomycotina</taxon>
        <taxon>Eurotiomycetes</taxon>
        <taxon>Eurotiomycetidae</taxon>
        <taxon>Eurotiales</taxon>
        <taxon>Aspergillaceae</taxon>
        <taxon>Penicillium</taxon>
    </lineage>
</organism>
<accession>A0A9W9ITX0</accession>
<reference evidence="2" key="2">
    <citation type="journal article" date="2023" name="IMA Fungus">
        <title>Comparative genomic study of the Penicillium genus elucidates a diverse pangenome and 15 lateral gene transfer events.</title>
        <authorList>
            <person name="Petersen C."/>
            <person name="Sorensen T."/>
            <person name="Nielsen M.R."/>
            <person name="Sondergaard T.E."/>
            <person name="Sorensen J.L."/>
            <person name="Fitzpatrick D.A."/>
            <person name="Frisvad J.C."/>
            <person name="Nielsen K.L."/>
        </authorList>
    </citation>
    <scope>NUCLEOTIDE SEQUENCE</scope>
    <source>
        <strain evidence="2">IBT 21917</strain>
    </source>
</reference>
<dbReference type="Proteomes" id="UP001146351">
    <property type="component" value="Unassembled WGS sequence"/>
</dbReference>
<feature type="compositionally biased region" description="Polar residues" evidence="1">
    <location>
        <begin position="1"/>
        <end position="11"/>
    </location>
</feature>
<protein>
    <submittedName>
        <fullName evidence="2">Uncharacterized protein</fullName>
    </submittedName>
</protein>
<reference evidence="2" key="1">
    <citation type="submission" date="2022-11" db="EMBL/GenBank/DDBJ databases">
        <authorList>
            <person name="Petersen C."/>
        </authorList>
    </citation>
    <scope>NUCLEOTIDE SEQUENCE</scope>
    <source>
        <strain evidence="2">IBT 21917</strain>
    </source>
</reference>
<feature type="region of interest" description="Disordered" evidence="1">
    <location>
        <begin position="1"/>
        <end position="22"/>
    </location>
</feature>
<evidence type="ECO:0000313" key="3">
    <source>
        <dbReference type="Proteomes" id="UP001146351"/>
    </source>
</evidence>
<name>A0A9W9ITX0_9EURO</name>
<proteinExistence type="predicted"/>
<evidence type="ECO:0000256" key="1">
    <source>
        <dbReference type="SAM" id="MobiDB-lite"/>
    </source>
</evidence>
<dbReference type="OrthoDB" id="4509688at2759"/>
<dbReference type="EMBL" id="JAPQKO010000001">
    <property type="protein sequence ID" value="KAJ5183962.1"/>
    <property type="molecule type" value="Genomic_DNA"/>
</dbReference>
<comment type="caution">
    <text evidence="2">The sequence shown here is derived from an EMBL/GenBank/DDBJ whole genome shotgun (WGS) entry which is preliminary data.</text>
</comment>
<evidence type="ECO:0000313" key="2">
    <source>
        <dbReference type="EMBL" id="KAJ5183962.1"/>
    </source>
</evidence>